<comment type="similarity">
    <text evidence="1">Belongs to the N(4)/N(6)-methyltransferase family. N(4) subfamily.</text>
</comment>
<dbReference type="Gene3D" id="3.40.50.150">
    <property type="entry name" value="Vaccinia Virus protein VP39"/>
    <property type="match status" value="1"/>
</dbReference>
<dbReference type="SUPFAM" id="SSF53335">
    <property type="entry name" value="S-adenosyl-L-methionine-dependent methyltransferases"/>
    <property type="match status" value="3"/>
</dbReference>
<dbReference type="Proteomes" id="UP001576780">
    <property type="component" value="Unassembled WGS sequence"/>
</dbReference>
<comment type="catalytic activity">
    <reaction evidence="7">
        <text>a 2'-deoxycytidine in DNA + S-adenosyl-L-methionine = an N(4)-methyl-2'-deoxycytidine in DNA + S-adenosyl-L-homocysteine + H(+)</text>
        <dbReference type="Rhea" id="RHEA:16857"/>
        <dbReference type="Rhea" id="RHEA-COMP:11369"/>
        <dbReference type="Rhea" id="RHEA-COMP:13674"/>
        <dbReference type="ChEBI" id="CHEBI:15378"/>
        <dbReference type="ChEBI" id="CHEBI:57856"/>
        <dbReference type="ChEBI" id="CHEBI:59789"/>
        <dbReference type="ChEBI" id="CHEBI:85452"/>
        <dbReference type="ChEBI" id="CHEBI:137933"/>
        <dbReference type="EC" id="2.1.1.113"/>
    </reaction>
</comment>
<organism evidence="8 9">
    <name type="scientific">Floridaenema evergladense BLCC-F167</name>
    <dbReference type="NCBI Taxonomy" id="3153639"/>
    <lineage>
        <taxon>Bacteria</taxon>
        <taxon>Bacillati</taxon>
        <taxon>Cyanobacteriota</taxon>
        <taxon>Cyanophyceae</taxon>
        <taxon>Oscillatoriophycideae</taxon>
        <taxon>Aerosakkonematales</taxon>
        <taxon>Aerosakkonemataceae</taxon>
        <taxon>Floridanema</taxon>
        <taxon>Floridanema evergladense</taxon>
    </lineage>
</organism>
<keyword evidence="9" id="KW-1185">Reference proteome</keyword>
<dbReference type="EMBL" id="JBHFNT010000313">
    <property type="protein sequence ID" value="MFB2839538.1"/>
    <property type="molecule type" value="Genomic_DNA"/>
</dbReference>
<evidence type="ECO:0000313" key="8">
    <source>
        <dbReference type="EMBL" id="MFB2839538.1"/>
    </source>
</evidence>
<keyword evidence="4" id="KW-0808">Transferase</keyword>
<evidence type="ECO:0000256" key="3">
    <source>
        <dbReference type="ARBA" id="ARBA00022603"/>
    </source>
</evidence>
<evidence type="ECO:0000256" key="4">
    <source>
        <dbReference type="ARBA" id="ARBA00022679"/>
    </source>
</evidence>
<dbReference type="InterPro" id="IPR029063">
    <property type="entry name" value="SAM-dependent_MTases_sf"/>
</dbReference>
<sequence>MFQQLSLFELDIDNNEKCFHRNIRESGFDYQEVDIGDITFKAGQVESVHRWYRLTPSYSPGLVRFLMKEFQITREHFVVDPFSGRGTTSIECQKKGIKTIGIEINPLLQQVGSKSLQWNTSHLHLFEKYLTEVSSAIEQYKESSLEDVVTAFNTNIPIIHNVFRWWRKYALKDLIICRQVMLKPEYFPIKNYVWLALNKACLDCANIHRNHPTITFDDEHKREIDVIYEVSLNLRIIHDDLMNLNSEEILFSELGSIKLGNSTTNLLQQINHPVDFIITSPPYPNRYSYVHQTRPQLHFMEVLDNVRQATEIDLQAVGGTWGRATSILQNELLEVPEEIKSYLCYYEELKNKSILMCNYATKYFIDMWKHIKLLKEIKATRFRGAYIVGNSRLSGVEIFTESILGKLFRHEGFEVEKIISFRKRGGKKRLYETAVCIRS</sequence>
<dbReference type="InterPro" id="IPR017985">
    <property type="entry name" value="MeTrfase_CN4_CS"/>
</dbReference>
<name>A0ABV4WY56_9CYAN</name>
<accession>A0ABV4WY56</accession>
<evidence type="ECO:0000256" key="5">
    <source>
        <dbReference type="ARBA" id="ARBA00022691"/>
    </source>
</evidence>
<dbReference type="EC" id="2.1.1.113" evidence="2"/>
<evidence type="ECO:0000313" key="9">
    <source>
        <dbReference type="Proteomes" id="UP001576780"/>
    </source>
</evidence>
<keyword evidence="3" id="KW-0489">Methyltransferase</keyword>
<gene>
    <name evidence="8" type="ORF">ACE1CA_34030</name>
</gene>
<comment type="caution">
    <text evidence="8">The sequence shown here is derived from an EMBL/GenBank/DDBJ whole genome shotgun (WGS) entry which is preliminary data.</text>
</comment>
<reference evidence="8 9" key="1">
    <citation type="submission" date="2024-09" db="EMBL/GenBank/DDBJ databases">
        <title>Floridaenema gen nov. (Aerosakkonemataceae, Aerosakkonematales ord. nov., Cyanobacteria) from benthic tropical and subtropical fresh waters, with the description of four new species.</title>
        <authorList>
            <person name="Moretto J.A."/>
            <person name="Berthold D.E."/>
            <person name="Lefler F.W."/>
            <person name="Huang I.-S."/>
            <person name="Laughinghouse H. IV."/>
        </authorList>
    </citation>
    <scope>NUCLEOTIDE SEQUENCE [LARGE SCALE GENOMIC DNA]</scope>
    <source>
        <strain evidence="8 9">BLCC-F167</strain>
    </source>
</reference>
<evidence type="ECO:0000256" key="7">
    <source>
        <dbReference type="ARBA" id="ARBA00049120"/>
    </source>
</evidence>
<dbReference type="RefSeq" id="WP_413281806.1">
    <property type="nucleotide sequence ID" value="NZ_JBHFNT010000313.1"/>
</dbReference>
<keyword evidence="5" id="KW-0949">S-adenosyl-L-methionine</keyword>
<keyword evidence="6" id="KW-0680">Restriction system</keyword>
<dbReference type="PROSITE" id="PS00093">
    <property type="entry name" value="N4_MTASE"/>
    <property type="match status" value="1"/>
</dbReference>
<evidence type="ECO:0000256" key="6">
    <source>
        <dbReference type="ARBA" id="ARBA00022747"/>
    </source>
</evidence>
<evidence type="ECO:0000256" key="1">
    <source>
        <dbReference type="ARBA" id="ARBA00010203"/>
    </source>
</evidence>
<evidence type="ECO:0000256" key="2">
    <source>
        <dbReference type="ARBA" id="ARBA00012185"/>
    </source>
</evidence>
<protein>
    <recommendedName>
        <fullName evidence="2">site-specific DNA-methyltransferase (cytosine-N(4)-specific)</fullName>
        <ecNumber evidence="2">2.1.1.113</ecNumber>
    </recommendedName>
</protein>
<proteinExistence type="inferred from homology"/>